<protein>
    <submittedName>
        <fullName evidence="1">5574_t:CDS:1</fullName>
    </submittedName>
</protein>
<sequence length="190" mass="21587">MGPEAKKEVNQLEDNSEKLNEKKKVAINTIPGISNLFYWEWPIDGPFAGYIQAQPMPNFGDFVRFSPATIANFSNNKISRPEPVLSSSTVPKNKWTMAQSNDELMNVDQIYGFEKGWALKGNQKYGKKGSGKRIKKHVKQLLIKFVESGEVDKEDVPNLSTIKNWINSYSAEFKEQTTQKKKIATKINNK</sequence>
<name>A0ACA9LNM5_9GLOM</name>
<comment type="caution">
    <text evidence="1">The sequence shown here is derived from an EMBL/GenBank/DDBJ whole genome shotgun (WGS) entry which is preliminary data.</text>
</comment>
<accession>A0ACA9LNM5</accession>
<gene>
    <name evidence="1" type="ORF">SPELUC_LOCUS4625</name>
</gene>
<organism evidence="1 2">
    <name type="scientific">Cetraspora pellucida</name>
    <dbReference type="NCBI Taxonomy" id="1433469"/>
    <lineage>
        <taxon>Eukaryota</taxon>
        <taxon>Fungi</taxon>
        <taxon>Fungi incertae sedis</taxon>
        <taxon>Mucoromycota</taxon>
        <taxon>Glomeromycotina</taxon>
        <taxon>Glomeromycetes</taxon>
        <taxon>Diversisporales</taxon>
        <taxon>Gigasporaceae</taxon>
        <taxon>Cetraspora</taxon>
    </lineage>
</organism>
<dbReference type="EMBL" id="CAJVPW010004228">
    <property type="protein sequence ID" value="CAG8536961.1"/>
    <property type="molecule type" value="Genomic_DNA"/>
</dbReference>
<evidence type="ECO:0000313" key="1">
    <source>
        <dbReference type="EMBL" id="CAG8536961.1"/>
    </source>
</evidence>
<keyword evidence="2" id="KW-1185">Reference proteome</keyword>
<reference evidence="1" key="1">
    <citation type="submission" date="2021-06" db="EMBL/GenBank/DDBJ databases">
        <authorList>
            <person name="Kallberg Y."/>
            <person name="Tangrot J."/>
            <person name="Rosling A."/>
        </authorList>
    </citation>
    <scope>NUCLEOTIDE SEQUENCE</scope>
    <source>
        <strain evidence="1">28 12/20/2015</strain>
    </source>
</reference>
<dbReference type="Proteomes" id="UP000789366">
    <property type="component" value="Unassembled WGS sequence"/>
</dbReference>
<proteinExistence type="predicted"/>
<evidence type="ECO:0000313" key="2">
    <source>
        <dbReference type="Proteomes" id="UP000789366"/>
    </source>
</evidence>